<dbReference type="InterPro" id="IPR006439">
    <property type="entry name" value="HAD-SF_hydro_IA"/>
</dbReference>
<organism evidence="1 2">
    <name type="scientific">Kushneria phosphatilytica</name>
    <dbReference type="NCBI Taxonomy" id="657387"/>
    <lineage>
        <taxon>Bacteria</taxon>
        <taxon>Pseudomonadati</taxon>
        <taxon>Pseudomonadota</taxon>
        <taxon>Gammaproteobacteria</taxon>
        <taxon>Oceanospirillales</taxon>
        <taxon>Halomonadaceae</taxon>
        <taxon>Kushneria</taxon>
    </lineage>
</organism>
<reference evidence="1 2" key="1">
    <citation type="submission" date="2019-08" db="EMBL/GenBank/DDBJ databases">
        <title>Complete genome sequence of Kushneria sp. YCWA18, a halophilic phosphate-solubilizing bacterium isolated from Daqiao saltern in China.</title>
        <authorList>
            <person name="Du G.-X."/>
            <person name="Qu L.-Y."/>
        </authorList>
    </citation>
    <scope>NUCLEOTIDE SEQUENCE [LARGE SCALE GENOMIC DNA]</scope>
    <source>
        <strain evidence="1 2">YCWA18</strain>
    </source>
</reference>
<dbReference type="OrthoDB" id="9773910at2"/>
<dbReference type="Proteomes" id="UP000322553">
    <property type="component" value="Chromosome"/>
</dbReference>
<dbReference type="GO" id="GO:0005829">
    <property type="term" value="C:cytosol"/>
    <property type="evidence" value="ECO:0007669"/>
    <property type="project" value="TreeGrafter"/>
</dbReference>
<dbReference type="GO" id="GO:0008967">
    <property type="term" value="F:phosphoglycolate phosphatase activity"/>
    <property type="evidence" value="ECO:0007669"/>
    <property type="project" value="TreeGrafter"/>
</dbReference>
<dbReference type="STRING" id="657387.BH688_10785"/>
<dbReference type="CDD" id="cd01427">
    <property type="entry name" value="HAD_like"/>
    <property type="match status" value="1"/>
</dbReference>
<dbReference type="InterPro" id="IPR050155">
    <property type="entry name" value="HAD-like_hydrolase_sf"/>
</dbReference>
<name>A0A1S1NUH5_9GAMM</name>
<dbReference type="PANTHER" id="PTHR43434:SF3">
    <property type="entry name" value="GMP_IMP NUCLEOTIDASE YRFG"/>
    <property type="match status" value="1"/>
</dbReference>
<proteinExistence type="predicted"/>
<dbReference type="GO" id="GO:0006281">
    <property type="term" value="P:DNA repair"/>
    <property type="evidence" value="ECO:0007669"/>
    <property type="project" value="TreeGrafter"/>
</dbReference>
<dbReference type="SUPFAM" id="SSF56784">
    <property type="entry name" value="HAD-like"/>
    <property type="match status" value="1"/>
</dbReference>
<dbReference type="RefSeq" id="WP_070979360.1">
    <property type="nucleotide sequence ID" value="NZ_CP043420.1"/>
</dbReference>
<gene>
    <name evidence="1" type="ORF">FY550_11850</name>
</gene>
<dbReference type="AlphaFoldDB" id="A0A1S1NUH5"/>
<accession>A0A1S1NUH5</accession>
<dbReference type="SFLD" id="SFLDG01129">
    <property type="entry name" value="C1.5:_HAD__Beta-PGM__Phosphata"/>
    <property type="match status" value="1"/>
</dbReference>
<evidence type="ECO:0000313" key="2">
    <source>
        <dbReference type="Proteomes" id="UP000322553"/>
    </source>
</evidence>
<dbReference type="Pfam" id="PF00702">
    <property type="entry name" value="Hydrolase"/>
    <property type="match status" value="1"/>
</dbReference>
<protein>
    <submittedName>
        <fullName evidence="1">HAD-IA family hydrolase</fullName>
    </submittedName>
</protein>
<dbReference type="Gene3D" id="3.40.50.1000">
    <property type="entry name" value="HAD superfamily/HAD-like"/>
    <property type="match status" value="1"/>
</dbReference>
<dbReference type="PANTHER" id="PTHR43434">
    <property type="entry name" value="PHOSPHOGLYCOLATE PHOSPHATASE"/>
    <property type="match status" value="1"/>
</dbReference>
<keyword evidence="1" id="KW-0378">Hydrolase</keyword>
<keyword evidence="2" id="KW-1185">Reference proteome</keyword>
<dbReference type="NCBIfam" id="TIGR01509">
    <property type="entry name" value="HAD-SF-IA-v3"/>
    <property type="match status" value="1"/>
</dbReference>
<dbReference type="SFLD" id="SFLDS00003">
    <property type="entry name" value="Haloacid_Dehalogenase"/>
    <property type="match status" value="1"/>
</dbReference>
<evidence type="ECO:0000313" key="1">
    <source>
        <dbReference type="EMBL" id="QEL11762.1"/>
    </source>
</evidence>
<dbReference type="EMBL" id="CP043420">
    <property type="protein sequence ID" value="QEL11762.1"/>
    <property type="molecule type" value="Genomic_DNA"/>
</dbReference>
<sequence length="216" mass="24952">MIDWRHIDTVLLDMDGTLLDLHFDTHFWLEHLPRRYCEIHQLDASHARALVERILSERGTLNWYSLHYWQRELEVDMVSLKRELSHLIGYRSDAHEFLEWLHDAPQRVVLATNADRAGMTLKLELTGLGRYVDALVSSEDMGAPKESPEFWQALLAHQPHDPARTLLIDDNPAVLGCARQSGIGHLLGIRQPDSQREPIELEEFTCLDRFASVMRA</sequence>
<dbReference type="InterPro" id="IPR023214">
    <property type="entry name" value="HAD_sf"/>
</dbReference>
<dbReference type="KEGG" id="kuy:FY550_11850"/>
<dbReference type="InterPro" id="IPR036412">
    <property type="entry name" value="HAD-like_sf"/>
</dbReference>